<proteinExistence type="predicted"/>
<dbReference type="EMBL" id="CAJOAZ010009841">
    <property type="protein sequence ID" value="CAF4211167.1"/>
    <property type="molecule type" value="Genomic_DNA"/>
</dbReference>
<organism evidence="1 2">
    <name type="scientific">Adineta steineri</name>
    <dbReference type="NCBI Taxonomy" id="433720"/>
    <lineage>
        <taxon>Eukaryota</taxon>
        <taxon>Metazoa</taxon>
        <taxon>Spiralia</taxon>
        <taxon>Gnathifera</taxon>
        <taxon>Rotifera</taxon>
        <taxon>Eurotatoria</taxon>
        <taxon>Bdelloidea</taxon>
        <taxon>Adinetida</taxon>
        <taxon>Adinetidae</taxon>
        <taxon>Adineta</taxon>
    </lineage>
</organism>
<accession>A0A820BQX2</accession>
<sequence>MSTVQIVEEQNVHNISDLLVFIKQLLQILIDLSDLLNDVDLSISNYIRICNHGVYLAKCYFESQRFTYELQIQRYDTGLFPILQCSKLEIPFDAIWYQVECKALVFIAVYKRIFIEEYSSVVLNTCYIISGTILDPTWSQTRC</sequence>
<evidence type="ECO:0000313" key="1">
    <source>
        <dbReference type="EMBL" id="CAF4211167.1"/>
    </source>
</evidence>
<dbReference type="Proteomes" id="UP000663844">
    <property type="component" value="Unassembled WGS sequence"/>
</dbReference>
<protein>
    <submittedName>
        <fullName evidence="1">Uncharacterized protein</fullName>
    </submittedName>
</protein>
<name>A0A820BQX2_9BILA</name>
<evidence type="ECO:0000313" key="2">
    <source>
        <dbReference type="Proteomes" id="UP000663844"/>
    </source>
</evidence>
<dbReference type="AlphaFoldDB" id="A0A820BQX2"/>
<reference evidence="1" key="1">
    <citation type="submission" date="2021-02" db="EMBL/GenBank/DDBJ databases">
        <authorList>
            <person name="Nowell W R."/>
        </authorList>
    </citation>
    <scope>NUCLEOTIDE SEQUENCE</scope>
</reference>
<gene>
    <name evidence="1" type="ORF">OXD698_LOCUS41360</name>
</gene>
<comment type="caution">
    <text evidence="1">The sequence shown here is derived from an EMBL/GenBank/DDBJ whole genome shotgun (WGS) entry which is preliminary data.</text>
</comment>